<dbReference type="EMBL" id="LFWZ01000036">
    <property type="protein sequence ID" value="KON30260.1"/>
    <property type="molecule type" value="Genomic_DNA"/>
</dbReference>
<proteinExistence type="predicted"/>
<dbReference type="Proteomes" id="UP000037210">
    <property type="component" value="Unassembled WGS sequence"/>
</dbReference>
<dbReference type="AlphaFoldDB" id="A0A0M0BPG3"/>
<evidence type="ECO:0000313" key="1">
    <source>
        <dbReference type="EMBL" id="KON30260.1"/>
    </source>
</evidence>
<gene>
    <name evidence="1" type="ORF">AC482_04305</name>
</gene>
<organism evidence="1 2">
    <name type="scientific">miscellaneous Crenarchaeota group-15 archaeon DG-45</name>
    <dbReference type="NCBI Taxonomy" id="1685127"/>
    <lineage>
        <taxon>Archaea</taxon>
        <taxon>Candidatus Bathyarchaeota</taxon>
        <taxon>MCG-15</taxon>
    </lineage>
</organism>
<reference evidence="1 2" key="1">
    <citation type="submission" date="2015-06" db="EMBL/GenBank/DDBJ databases">
        <title>New insights into the roles of widespread benthic archaea in carbon and nitrogen cycling.</title>
        <authorList>
            <person name="Lazar C.S."/>
            <person name="Baker B.J."/>
            <person name="Seitz K.W."/>
            <person name="Hyde A.S."/>
            <person name="Dick G.J."/>
            <person name="Hinrichs K.-U."/>
            <person name="Teske A.P."/>
        </authorList>
    </citation>
    <scope>NUCLEOTIDE SEQUENCE [LARGE SCALE GENOMIC DNA]</scope>
    <source>
        <strain evidence="1">DG-45</strain>
    </source>
</reference>
<comment type="caution">
    <text evidence="1">The sequence shown here is derived from an EMBL/GenBank/DDBJ whole genome shotgun (WGS) entry which is preliminary data.</text>
</comment>
<accession>A0A0M0BPG3</accession>
<name>A0A0M0BPG3_9ARCH</name>
<sequence>MEDRCGLCGRRREEASDYCAYHQRAYANLKEAFELWRKALDIDWMAFLDEVSRNPETGAWAAEVAGDLMIRERSKNT</sequence>
<evidence type="ECO:0000313" key="2">
    <source>
        <dbReference type="Proteomes" id="UP000037210"/>
    </source>
</evidence>
<protein>
    <submittedName>
        <fullName evidence="1">Uncharacterized protein</fullName>
    </submittedName>
</protein>